<dbReference type="RefSeq" id="WP_057899541.1">
    <property type="nucleotide sequence ID" value="NZ_CP080764.1"/>
</dbReference>
<keyword evidence="1" id="KW-0472">Membrane</keyword>
<proteinExistence type="predicted"/>
<name>A0ABX8YDQ7_ANETH</name>
<reference evidence="2 3" key="1">
    <citation type="submission" date="2021-08" db="EMBL/GenBank/DDBJ databases">
        <title>Complete genome sequence of the strain Aneurinibacillus thermoaerophilus CCM 8960.</title>
        <authorList>
            <person name="Musilova J."/>
            <person name="Kourilova X."/>
            <person name="Pernicova I."/>
            <person name="Bezdicek M."/>
            <person name="Lengerova M."/>
            <person name="Obruca S."/>
            <person name="Sedlar K."/>
        </authorList>
    </citation>
    <scope>NUCLEOTIDE SEQUENCE [LARGE SCALE GENOMIC DNA]</scope>
    <source>
        <strain evidence="2 3">CCM 8960</strain>
    </source>
</reference>
<dbReference type="PANTHER" id="PTHR38441:SF1">
    <property type="entry name" value="MEMBRANE PROTEIN"/>
    <property type="match status" value="1"/>
</dbReference>
<gene>
    <name evidence="2" type="ORF">K3F53_05170</name>
</gene>
<keyword evidence="1" id="KW-0812">Transmembrane</keyword>
<keyword evidence="1" id="KW-1133">Transmembrane helix</keyword>
<dbReference type="Pfam" id="PF04341">
    <property type="entry name" value="DUF485"/>
    <property type="match status" value="1"/>
</dbReference>
<keyword evidence="3" id="KW-1185">Reference proteome</keyword>
<evidence type="ECO:0000313" key="3">
    <source>
        <dbReference type="Proteomes" id="UP000826616"/>
    </source>
</evidence>
<evidence type="ECO:0000256" key="1">
    <source>
        <dbReference type="SAM" id="Phobius"/>
    </source>
</evidence>
<sequence length="119" mass="13737">MENLAQNKSSGTGRIQEQNIDYTAIAQSKKFKSLIQAKRNFIVPMCVFFIIFYYTLPILTSYSNILNTPAIGSITWAWLYAFGQFIMTWALCMIYTRKASSFDKLADEIIEELQKRGQQ</sequence>
<dbReference type="GeneID" id="97140752"/>
<evidence type="ECO:0000313" key="2">
    <source>
        <dbReference type="EMBL" id="QYY43616.1"/>
    </source>
</evidence>
<organism evidence="2 3">
    <name type="scientific">Aneurinibacillus thermoaerophilus</name>
    <dbReference type="NCBI Taxonomy" id="143495"/>
    <lineage>
        <taxon>Bacteria</taxon>
        <taxon>Bacillati</taxon>
        <taxon>Bacillota</taxon>
        <taxon>Bacilli</taxon>
        <taxon>Bacillales</taxon>
        <taxon>Paenibacillaceae</taxon>
        <taxon>Aneurinibacillus group</taxon>
        <taxon>Aneurinibacillus</taxon>
    </lineage>
</organism>
<dbReference type="PANTHER" id="PTHR38441">
    <property type="entry name" value="INTEGRAL MEMBRANE PROTEIN-RELATED"/>
    <property type="match status" value="1"/>
</dbReference>
<dbReference type="InterPro" id="IPR007436">
    <property type="entry name" value="DUF485"/>
</dbReference>
<protein>
    <submittedName>
        <fullName evidence="2">DUF485 domain-containing protein</fullName>
    </submittedName>
</protein>
<feature type="transmembrane region" description="Helical" evidence="1">
    <location>
        <begin position="39"/>
        <end position="56"/>
    </location>
</feature>
<feature type="transmembrane region" description="Helical" evidence="1">
    <location>
        <begin position="76"/>
        <end position="95"/>
    </location>
</feature>
<dbReference type="Proteomes" id="UP000826616">
    <property type="component" value="Chromosome"/>
</dbReference>
<dbReference type="EMBL" id="CP080764">
    <property type="protein sequence ID" value="QYY43616.1"/>
    <property type="molecule type" value="Genomic_DNA"/>
</dbReference>
<accession>A0ABX8YDQ7</accession>